<keyword evidence="6" id="KW-0175">Coiled coil</keyword>
<name>A0AAV5W722_9BILA</name>
<keyword evidence="5" id="KW-0732">Signal</keyword>
<evidence type="ECO:0000256" key="2">
    <source>
        <dbReference type="ARBA" id="ARBA00006648"/>
    </source>
</evidence>
<dbReference type="Gene3D" id="1.20.120.1100">
    <property type="match status" value="1"/>
</dbReference>
<dbReference type="EMBL" id="BTSY01000005">
    <property type="protein sequence ID" value="GMT27769.1"/>
    <property type="molecule type" value="Genomic_DNA"/>
</dbReference>
<evidence type="ECO:0000256" key="7">
    <source>
        <dbReference type="ARBA" id="ARBA00023121"/>
    </source>
</evidence>
<evidence type="ECO:0000313" key="8">
    <source>
        <dbReference type="EMBL" id="GMT27769.1"/>
    </source>
</evidence>
<evidence type="ECO:0000256" key="1">
    <source>
        <dbReference type="ARBA" id="ARBA00004613"/>
    </source>
</evidence>
<dbReference type="GO" id="GO:0008289">
    <property type="term" value="F:lipid binding"/>
    <property type="evidence" value="ECO:0007669"/>
    <property type="project" value="UniProtKB-KW"/>
</dbReference>
<feature type="non-terminal residue" evidence="8">
    <location>
        <position position="1"/>
    </location>
</feature>
<comment type="caution">
    <text evidence="8">The sequence shown here is derived from an EMBL/GenBank/DDBJ whole genome shotgun (WGS) entry which is preliminary data.</text>
</comment>
<dbReference type="PANTHER" id="PTHR31418">
    <property type="entry name" value="FATTY-ACID AND RETINOL-BINDING PROTEIN 1"/>
    <property type="match status" value="1"/>
</dbReference>
<comment type="similarity">
    <text evidence="2">Belongs to the fatty-acid and retinol-binding protein (FARBP) family.</text>
</comment>
<evidence type="ECO:0000256" key="6">
    <source>
        <dbReference type="ARBA" id="ARBA00023054"/>
    </source>
</evidence>
<protein>
    <recommendedName>
        <fullName evidence="3">Fatty-acid and retinol-binding protein 1</fullName>
    </recommendedName>
</protein>
<evidence type="ECO:0000256" key="4">
    <source>
        <dbReference type="ARBA" id="ARBA00022525"/>
    </source>
</evidence>
<dbReference type="InterPro" id="IPR008632">
    <property type="entry name" value="Gp-FAR-1"/>
</dbReference>
<dbReference type="Proteomes" id="UP001432322">
    <property type="component" value="Unassembled WGS sequence"/>
</dbReference>
<accession>A0AAV5W722</accession>
<dbReference type="GO" id="GO:0005576">
    <property type="term" value="C:extracellular region"/>
    <property type="evidence" value="ECO:0007669"/>
    <property type="project" value="UniProtKB-SubCell"/>
</dbReference>
<evidence type="ECO:0000256" key="3">
    <source>
        <dbReference type="ARBA" id="ARBA00017453"/>
    </source>
</evidence>
<keyword evidence="4" id="KW-0964">Secreted</keyword>
<comment type="subcellular location">
    <subcellularLocation>
        <location evidence="1">Secreted</location>
    </subcellularLocation>
</comment>
<keyword evidence="7" id="KW-0446">Lipid-binding</keyword>
<evidence type="ECO:0000256" key="5">
    <source>
        <dbReference type="ARBA" id="ARBA00022729"/>
    </source>
</evidence>
<organism evidence="8 9">
    <name type="scientific">Pristionchus fissidentatus</name>
    <dbReference type="NCBI Taxonomy" id="1538716"/>
    <lineage>
        <taxon>Eukaryota</taxon>
        <taxon>Metazoa</taxon>
        <taxon>Ecdysozoa</taxon>
        <taxon>Nematoda</taxon>
        <taxon>Chromadorea</taxon>
        <taxon>Rhabditida</taxon>
        <taxon>Rhabditina</taxon>
        <taxon>Diplogasteromorpha</taxon>
        <taxon>Diplogasteroidea</taxon>
        <taxon>Neodiplogasteridae</taxon>
        <taxon>Pristionchus</taxon>
    </lineage>
</organism>
<evidence type="ECO:0000313" key="9">
    <source>
        <dbReference type="Proteomes" id="UP001432322"/>
    </source>
</evidence>
<proteinExistence type="inferred from homology"/>
<keyword evidence="9" id="KW-1185">Reference proteome</keyword>
<dbReference type="PANTHER" id="PTHR31418:SF7">
    <property type="entry name" value="FATTY-ACID AND RETINOL-BINDING PROTEIN 1"/>
    <property type="match status" value="1"/>
</dbReference>
<dbReference type="AlphaFoldDB" id="A0AAV5W722"/>
<sequence>RLLPLLLCFASATAEMELNLTPLKNFYEENELPFYEGFFTAIFNEEANSIQKDPQEHFDYCMNEGKEFVLSGREVAAGEIAMTELKLNFEKWTATTFNSTDEVIDRVRKDAPNFYSIVRKRVNITNLLLAKTGQEAQQFVKDMASLILQVFVEYTVDLNDKNLTAKAKRMTKTTFESLPLTTQEALEDLFNTDKEDFCMARAFGLAMKKMKAAYGSLSETSRRDLEKILCLKSFGRLALKAAAPIISSLETIELYFEW</sequence>
<reference evidence="8" key="1">
    <citation type="submission" date="2023-10" db="EMBL/GenBank/DDBJ databases">
        <title>Genome assembly of Pristionchus species.</title>
        <authorList>
            <person name="Yoshida K."/>
            <person name="Sommer R.J."/>
        </authorList>
    </citation>
    <scope>NUCLEOTIDE SEQUENCE</scope>
    <source>
        <strain evidence="8">RS5133</strain>
    </source>
</reference>
<gene>
    <name evidence="8" type="ORF">PFISCL1PPCAC_19066</name>
</gene>